<dbReference type="AlphaFoldDB" id="A0A1T4TN78"/>
<evidence type="ECO:0000313" key="2">
    <source>
        <dbReference type="EMBL" id="SKA41943.1"/>
    </source>
</evidence>
<dbReference type="EMBL" id="FUWJ01000024">
    <property type="protein sequence ID" value="SKA41943.1"/>
    <property type="molecule type" value="Genomic_DNA"/>
</dbReference>
<dbReference type="Pfam" id="PF13302">
    <property type="entry name" value="Acetyltransf_3"/>
    <property type="match status" value="1"/>
</dbReference>
<dbReference type="InterPro" id="IPR000182">
    <property type="entry name" value="GNAT_dom"/>
</dbReference>
<dbReference type="Proteomes" id="UP000190092">
    <property type="component" value="Unassembled WGS sequence"/>
</dbReference>
<dbReference type="GO" id="GO:0016747">
    <property type="term" value="F:acyltransferase activity, transferring groups other than amino-acyl groups"/>
    <property type="evidence" value="ECO:0007669"/>
    <property type="project" value="InterPro"/>
</dbReference>
<dbReference type="RefSeq" id="WP_218191415.1">
    <property type="nucleotide sequence ID" value="NZ_FUWJ01000024.1"/>
</dbReference>
<dbReference type="SUPFAM" id="SSF55729">
    <property type="entry name" value="Acyl-CoA N-acyltransferases (Nat)"/>
    <property type="match status" value="1"/>
</dbReference>
<protein>
    <submittedName>
        <fullName evidence="2">Protein N-acetyltransferase, RimJ/RimL family</fullName>
    </submittedName>
</protein>
<dbReference type="PANTHER" id="PTHR43792">
    <property type="entry name" value="GNAT FAMILY, PUTATIVE (AFU_ORTHOLOGUE AFUA_3G00765)-RELATED-RELATED"/>
    <property type="match status" value="1"/>
</dbReference>
<keyword evidence="2" id="KW-0808">Transferase</keyword>
<dbReference type="Gene3D" id="3.40.630.30">
    <property type="match status" value="1"/>
</dbReference>
<dbReference type="InterPro" id="IPR016181">
    <property type="entry name" value="Acyl_CoA_acyltransferase"/>
</dbReference>
<proteinExistence type="predicted"/>
<keyword evidence="3" id="KW-1185">Reference proteome</keyword>
<organism evidence="2 3">
    <name type="scientific">Enhydrobacter aerosaccus</name>
    <dbReference type="NCBI Taxonomy" id="225324"/>
    <lineage>
        <taxon>Bacteria</taxon>
        <taxon>Pseudomonadati</taxon>
        <taxon>Pseudomonadota</taxon>
        <taxon>Alphaproteobacteria</taxon>
        <taxon>Hyphomicrobiales</taxon>
        <taxon>Enhydrobacter</taxon>
    </lineage>
</organism>
<evidence type="ECO:0000259" key="1">
    <source>
        <dbReference type="Pfam" id="PF13302"/>
    </source>
</evidence>
<reference evidence="3" key="1">
    <citation type="submission" date="2017-02" db="EMBL/GenBank/DDBJ databases">
        <authorList>
            <person name="Varghese N."/>
            <person name="Submissions S."/>
        </authorList>
    </citation>
    <scope>NUCLEOTIDE SEQUENCE [LARGE SCALE GENOMIC DNA]</scope>
    <source>
        <strain evidence="3">ATCC 27094</strain>
    </source>
</reference>
<dbReference type="InterPro" id="IPR051531">
    <property type="entry name" value="N-acetyltransferase"/>
</dbReference>
<feature type="domain" description="N-acetyltransferase" evidence="1">
    <location>
        <begin position="17"/>
        <end position="159"/>
    </location>
</feature>
<evidence type="ECO:0000313" key="3">
    <source>
        <dbReference type="Proteomes" id="UP000190092"/>
    </source>
</evidence>
<sequence>MTAPHPMPPPAVLETPRLVLRPVRRKDIPVIQHRFPHWEIVQYLDVGIPWPYPADGAALYVETCLAEMQRGEKAHWALIPKSGPVDLIGMISLWPDDGVSRNQRGFWLAREFQRRGLMSEAAERVTAYAFCDLGWPELWFANAQENYGSRRIKEKQGARLVDLMIGRFVSGPGPQMVWHLLRENWVARQAAQ</sequence>
<dbReference type="STRING" id="225324.SAMN02745126_06552"/>
<gene>
    <name evidence="2" type="ORF">SAMN02745126_06552</name>
</gene>
<accession>A0A1T4TN78</accession>
<name>A0A1T4TN78_9HYPH</name>